<dbReference type="PRINTS" id="PR00407">
    <property type="entry name" value="EUMOPTERIN"/>
</dbReference>
<dbReference type="CDD" id="cd02111">
    <property type="entry name" value="eukary_SO_Moco"/>
    <property type="match status" value="1"/>
</dbReference>
<evidence type="ECO:0000256" key="7">
    <source>
        <dbReference type="ARBA" id="ARBA00012505"/>
    </source>
</evidence>
<dbReference type="PROSITE" id="PS50255">
    <property type="entry name" value="CYTOCHROME_B5_2"/>
    <property type="match status" value="1"/>
</dbReference>
<comment type="subcellular location">
    <subcellularLocation>
        <location evidence="3">Mitochondrion intermembrane space</location>
    </subcellularLocation>
</comment>
<dbReference type="Pfam" id="PF00173">
    <property type="entry name" value="Cyt-b5"/>
    <property type="match status" value="1"/>
</dbReference>
<evidence type="ECO:0000256" key="11">
    <source>
        <dbReference type="ARBA" id="ARBA00023002"/>
    </source>
</evidence>
<dbReference type="GO" id="GO:0005758">
    <property type="term" value="C:mitochondrial intermembrane space"/>
    <property type="evidence" value="ECO:0007669"/>
    <property type="project" value="UniProtKB-SubCell"/>
</dbReference>
<dbReference type="InterPro" id="IPR014756">
    <property type="entry name" value="Ig_E-set"/>
</dbReference>
<dbReference type="InterPro" id="IPR022407">
    <property type="entry name" value="OxRdtase_Mopterin_BS"/>
</dbReference>
<dbReference type="Gene3D" id="3.90.420.10">
    <property type="entry name" value="Oxidoreductase, molybdopterin-binding domain"/>
    <property type="match status" value="1"/>
</dbReference>
<dbReference type="PRINTS" id="PR00363">
    <property type="entry name" value="CYTOCHROMEB5"/>
</dbReference>
<comment type="subunit">
    <text evidence="6">Homodimer.</text>
</comment>
<dbReference type="PANTHER" id="PTHR19372:SF7">
    <property type="entry name" value="SULFITE OXIDASE, MITOCHONDRIAL"/>
    <property type="match status" value="1"/>
</dbReference>
<dbReference type="InterPro" id="IPR008335">
    <property type="entry name" value="Mopterin_OxRdtase_euk"/>
</dbReference>
<dbReference type="Pfam" id="PF03404">
    <property type="entry name" value="Mo-co_dimer"/>
    <property type="match status" value="1"/>
</dbReference>
<evidence type="ECO:0000256" key="2">
    <source>
        <dbReference type="ARBA" id="ARBA00001970"/>
    </source>
</evidence>
<protein>
    <recommendedName>
        <fullName evidence="7">sulfite oxidase</fullName>
        <ecNumber evidence="7">1.8.3.1</ecNumber>
    </recommendedName>
</protein>
<dbReference type="UniPathway" id="UPA00096"/>
<dbReference type="Gene3D" id="3.10.120.10">
    <property type="entry name" value="Cytochrome b5-like heme/steroid binding domain"/>
    <property type="match status" value="1"/>
</dbReference>
<dbReference type="GO" id="GO:0006790">
    <property type="term" value="P:sulfur compound metabolic process"/>
    <property type="evidence" value="ECO:0007669"/>
    <property type="project" value="UniProtKB-UniPathway"/>
</dbReference>
<evidence type="ECO:0000256" key="8">
    <source>
        <dbReference type="ARBA" id="ARBA00022505"/>
    </source>
</evidence>
<comment type="pathway">
    <text evidence="4">Sulfur metabolism.</text>
</comment>
<sequence length="635" mass="71369">MENFEDRALQQATRKPLCSFRYVDDTFVIWPHGPKKLEEFLDHLNGLHRNIQFTMETEKEHHLPFLDIDIYRRPHGSLGLMVYFLSSRCVLQHRTQFVLGASGHSCFREFKHSTHHNEGNVQKRRHLTYAAVVTSTTLVSIGIYHYTGGKKKLVHNASPVEMEHASHNKKSFPVYTLADVAKHATKDDRIWVTYDHGVYDITDFVDEHPGGDKILMAAGGSLEPFWLLYAVHKNPEVLALLEQFRIGNLKEEESSDILSNMEDPYESEPRRHPALRPASIKPFNGEPPLHLLADSFVTPSDLFYVRNHLPVPEVDPETYSLEITGIGVKTISLSLHDLKTKFPKHTVTAAVQCAGNRRSEMSKVKPVKGLSWGPAAIGNATWSGARLYDVLKAAGMQDDHPGVEHIQFEGLDTDAANLPYGASIPIEKAMDRKGDVILAYEMNGEPLSRDHGYPVRVIAPGIVGARSVKWLGRIVASEEESTSHWQRNDYKGFSPSVDWDTVDFTKSPAIQALPVTSAICNPVHGDSVTLTPEGKMVVRGYAWSGAGNMIVRVDVTADRGKTWHVAHFTGQDTKSKPPHHWAWTLWKAEIPIPSGQKQVELWVKAVDSCYNTQPENFENIWNLRGVLGTAYHRVR</sequence>
<organism evidence="15 16">
    <name type="scientific">Coptotermes formosanus</name>
    <name type="common">Formosan subterranean termite</name>
    <dbReference type="NCBI Taxonomy" id="36987"/>
    <lineage>
        <taxon>Eukaryota</taxon>
        <taxon>Metazoa</taxon>
        <taxon>Ecdysozoa</taxon>
        <taxon>Arthropoda</taxon>
        <taxon>Hexapoda</taxon>
        <taxon>Insecta</taxon>
        <taxon>Pterygota</taxon>
        <taxon>Neoptera</taxon>
        <taxon>Polyneoptera</taxon>
        <taxon>Dictyoptera</taxon>
        <taxon>Blattodea</taxon>
        <taxon>Blattoidea</taxon>
        <taxon>Termitoidae</taxon>
        <taxon>Rhinotermitidae</taxon>
        <taxon>Coptotermes</taxon>
    </lineage>
</organism>
<evidence type="ECO:0000256" key="6">
    <source>
        <dbReference type="ARBA" id="ARBA00011738"/>
    </source>
</evidence>
<keyword evidence="13" id="KW-0496">Mitochondrion</keyword>
<dbReference type="PROSITE" id="PS00191">
    <property type="entry name" value="CYTOCHROME_B5_1"/>
    <property type="match status" value="1"/>
</dbReference>
<evidence type="ECO:0000256" key="10">
    <source>
        <dbReference type="ARBA" id="ARBA00022723"/>
    </source>
</evidence>
<dbReference type="SUPFAM" id="SSF56524">
    <property type="entry name" value="Oxidoreductase molybdopterin-binding domain"/>
    <property type="match status" value="1"/>
</dbReference>
<dbReference type="PROSITE" id="PS00559">
    <property type="entry name" value="MOLYBDOPTERIN_EUK"/>
    <property type="match status" value="1"/>
</dbReference>
<evidence type="ECO:0000256" key="5">
    <source>
        <dbReference type="ARBA" id="ARBA00004971"/>
    </source>
</evidence>
<proteinExistence type="predicted"/>
<dbReference type="InterPro" id="IPR005066">
    <property type="entry name" value="MoCF_OxRdtse_dimer"/>
</dbReference>
<dbReference type="AlphaFoldDB" id="A0A6L2P7X8"/>
<dbReference type="InterPro" id="IPR036374">
    <property type="entry name" value="OxRdtase_Mopterin-bd_sf"/>
</dbReference>
<evidence type="ECO:0000256" key="3">
    <source>
        <dbReference type="ARBA" id="ARBA00004569"/>
    </source>
</evidence>
<dbReference type="GO" id="GO:0008482">
    <property type="term" value="F:sulfite oxidase activity"/>
    <property type="evidence" value="ECO:0007669"/>
    <property type="project" value="UniProtKB-EC"/>
</dbReference>
<dbReference type="Gene3D" id="2.60.40.650">
    <property type="match status" value="1"/>
</dbReference>
<comment type="caution">
    <text evidence="15">The sequence shown here is derived from an EMBL/GenBank/DDBJ whole genome shotgun (WGS) entry which is preliminary data.</text>
</comment>
<dbReference type="InterPro" id="IPR018506">
    <property type="entry name" value="Cyt_B5_heme-BS"/>
</dbReference>
<dbReference type="EC" id="1.8.3.1" evidence="7"/>
<evidence type="ECO:0000313" key="16">
    <source>
        <dbReference type="Proteomes" id="UP000502823"/>
    </source>
</evidence>
<accession>A0A6L2P7X8</accession>
<keyword evidence="10" id="KW-0479">Metal-binding</keyword>
<dbReference type="GO" id="GO:0043546">
    <property type="term" value="F:molybdopterin cofactor binding"/>
    <property type="evidence" value="ECO:0007669"/>
    <property type="project" value="InterPro"/>
</dbReference>
<dbReference type="FunFam" id="3.90.420.10:FF:000002">
    <property type="entry name" value="sulfite oxidase, mitochondrial"/>
    <property type="match status" value="1"/>
</dbReference>
<evidence type="ECO:0000256" key="12">
    <source>
        <dbReference type="ARBA" id="ARBA00023004"/>
    </source>
</evidence>
<feature type="domain" description="Cytochrome b5 heme-binding" evidence="14">
    <location>
        <begin position="172"/>
        <end position="250"/>
    </location>
</feature>
<dbReference type="EMBL" id="BLKM01003281">
    <property type="protein sequence ID" value="GFG28219.1"/>
    <property type="molecule type" value="Genomic_DNA"/>
</dbReference>
<dbReference type="SMART" id="SM01117">
    <property type="entry name" value="Cyt-b5"/>
    <property type="match status" value="1"/>
</dbReference>
<comment type="cofactor">
    <cofactor evidence="2">
        <name>heme b</name>
        <dbReference type="ChEBI" id="CHEBI:60344"/>
    </cofactor>
</comment>
<dbReference type="PANTHER" id="PTHR19372">
    <property type="entry name" value="SULFITE REDUCTASE"/>
    <property type="match status" value="1"/>
</dbReference>
<keyword evidence="8" id="KW-0500">Molybdenum</keyword>
<dbReference type="InterPro" id="IPR000572">
    <property type="entry name" value="OxRdtase_Mopterin-bd_dom"/>
</dbReference>
<dbReference type="SUPFAM" id="SSF81296">
    <property type="entry name" value="E set domains"/>
    <property type="match status" value="1"/>
</dbReference>
<keyword evidence="16" id="KW-1185">Reference proteome</keyword>
<dbReference type="InterPro" id="IPR001199">
    <property type="entry name" value="Cyt_B5-like_heme/steroid-bd"/>
</dbReference>
<comment type="cofactor">
    <cofactor evidence="1">
        <name>Mo-molybdopterin</name>
        <dbReference type="ChEBI" id="CHEBI:71302"/>
    </cofactor>
</comment>
<dbReference type="GO" id="GO:0030151">
    <property type="term" value="F:molybdenum ion binding"/>
    <property type="evidence" value="ECO:0007669"/>
    <property type="project" value="InterPro"/>
</dbReference>
<keyword evidence="11" id="KW-0560">Oxidoreductase</keyword>
<dbReference type="Pfam" id="PF00174">
    <property type="entry name" value="Oxidored_molyb"/>
    <property type="match status" value="1"/>
</dbReference>
<dbReference type="FunFam" id="3.10.120.10:FF:000007">
    <property type="entry name" value="Sulfite oxidase, mitochondrial"/>
    <property type="match status" value="1"/>
</dbReference>
<dbReference type="Proteomes" id="UP000502823">
    <property type="component" value="Unassembled WGS sequence"/>
</dbReference>
<evidence type="ECO:0000259" key="14">
    <source>
        <dbReference type="PROSITE" id="PS50255"/>
    </source>
</evidence>
<gene>
    <name evidence="15" type="ORF">Cfor_07862</name>
</gene>
<evidence type="ECO:0000256" key="9">
    <source>
        <dbReference type="ARBA" id="ARBA00022617"/>
    </source>
</evidence>
<feature type="non-terminal residue" evidence="15">
    <location>
        <position position="635"/>
    </location>
</feature>
<evidence type="ECO:0000256" key="13">
    <source>
        <dbReference type="ARBA" id="ARBA00023128"/>
    </source>
</evidence>
<dbReference type="OrthoDB" id="10051395at2759"/>
<evidence type="ECO:0000256" key="1">
    <source>
        <dbReference type="ARBA" id="ARBA00001924"/>
    </source>
</evidence>
<name>A0A6L2P7X8_COPFO</name>
<evidence type="ECO:0000256" key="4">
    <source>
        <dbReference type="ARBA" id="ARBA00004678"/>
    </source>
</evidence>
<dbReference type="InterPro" id="IPR036400">
    <property type="entry name" value="Cyt_B5-like_heme/steroid_sf"/>
</dbReference>
<comment type="pathway">
    <text evidence="5">Energy metabolism; sulfur metabolism.</text>
</comment>
<reference evidence="16" key="1">
    <citation type="submission" date="2020-01" db="EMBL/GenBank/DDBJ databases">
        <title>Draft genome sequence of the Termite Coptotermes fromosanus.</title>
        <authorList>
            <person name="Itakura S."/>
            <person name="Yosikawa Y."/>
            <person name="Umezawa K."/>
        </authorList>
    </citation>
    <scope>NUCLEOTIDE SEQUENCE [LARGE SCALE GENOMIC DNA]</scope>
</reference>
<dbReference type="SUPFAM" id="SSF55856">
    <property type="entry name" value="Cytochrome b5-like heme/steroid binding domain"/>
    <property type="match status" value="1"/>
</dbReference>
<evidence type="ECO:0000313" key="15">
    <source>
        <dbReference type="EMBL" id="GFG28219.1"/>
    </source>
</evidence>
<dbReference type="FunCoup" id="A0A6L2P7X8">
    <property type="interactions" value="1032"/>
</dbReference>
<dbReference type="InParanoid" id="A0A6L2P7X8"/>
<dbReference type="GO" id="GO:0020037">
    <property type="term" value="F:heme binding"/>
    <property type="evidence" value="ECO:0007669"/>
    <property type="project" value="InterPro"/>
</dbReference>
<keyword evidence="12" id="KW-0408">Iron</keyword>
<keyword evidence="9" id="KW-0349">Heme</keyword>